<evidence type="ECO:0008006" key="3">
    <source>
        <dbReference type="Google" id="ProtNLM"/>
    </source>
</evidence>
<evidence type="ECO:0000313" key="1">
    <source>
        <dbReference type="EMBL" id="PVD32829.1"/>
    </source>
</evidence>
<comment type="caution">
    <text evidence="1">The sequence shown here is derived from an EMBL/GenBank/DDBJ whole genome shotgun (WGS) entry which is preliminary data.</text>
</comment>
<name>A0A2T7PHD6_POMCA</name>
<dbReference type="EMBL" id="PZQS01000004">
    <property type="protein sequence ID" value="PVD32829.1"/>
    <property type="molecule type" value="Genomic_DNA"/>
</dbReference>
<protein>
    <recommendedName>
        <fullName evidence="3">GH16 domain-containing protein</fullName>
    </recommendedName>
</protein>
<dbReference type="Proteomes" id="UP000245119">
    <property type="component" value="Linkage Group LG4"/>
</dbReference>
<reference evidence="1 2" key="1">
    <citation type="submission" date="2018-04" db="EMBL/GenBank/DDBJ databases">
        <title>The genome of golden apple snail Pomacea canaliculata provides insight into stress tolerance and invasive adaptation.</title>
        <authorList>
            <person name="Liu C."/>
            <person name="Liu B."/>
            <person name="Ren Y."/>
            <person name="Zhang Y."/>
            <person name="Wang H."/>
            <person name="Li S."/>
            <person name="Jiang F."/>
            <person name="Yin L."/>
            <person name="Zhang G."/>
            <person name="Qian W."/>
            <person name="Fan W."/>
        </authorList>
    </citation>
    <scope>NUCLEOTIDE SEQUENCE [LARGE SCALE GENOMIC DNA]</scope>
    <source>
        <strain evidence="1">SZHN2017</strain>
        <tissue evidence="1">Muscle</tissue>
    </source>
</reference>
<dbReference type="AlphaFoldDB" id="A0A2T7PHD6"/>
<sequence length="79" mass="8860">MSSTTLSLNLAVGGVGYFDEKNTNGPYPKPWTDNAGSEADRFWAARAQWLPTWNLDQNNGEDAALKINYVKVWKMKPDP</sequence>
<evidence type="ECO:0000313" key="2">
    <source>
        <dbReference type="Proteomes" id="UP000245119"/>
    </source>
</evidence>
<dbReference type="OrthoDB" id="4781at2759"/>
<dbReference type="InterPro" id="IPR013320">
    <property type="entry name" value="ConA-like_dom_sf"/>
</dbReference>
<keyword evidence="2" id="KW-1185">Reference proteome</keyword>
<accession>A0A2T7PHD6</accession>
<organism evidence="1 2">
    <name type="scientific">Pomacea canaliculata</name>
    <name type="common">Golden apple snail</name>
    <dbReference type="NCBI Taxonomy" id="400727"/>
    <lineage>
        <taxon>Eukaryota</taxon>
        <taxon>Metazoa</taxon>
        <taxon>Spiralia</taxon>
        <taxon>Lophotrochozoa</taxon>
        <taxon>Mollusca</taxon>
        <taxon>Gastropoda</taxon>
        <taxon>Caenogastropoda</taxon>
        <taxon>Architaenioglossa</taxon>
        <taxon>Ampullarioidea</taxon>
        <taxon>Ampullariidae</taxon>
        <taxon>Pomacea</taxon>
    </lineage>
</organism>
<gene>
    <name evidence="1" type="ORF">C0Q70_08276</name>
</gene>
<proteinExistence type="predicted"/>
<dbReference type="SUPFAM" id="SSF49899">
    <property type="entry name" value="Concanavalin A-like lectins/glucanases"/>
    <property type="match status" value="1"/>
</dbReference>